<organism evidence="2 3">
    <name type="scientific">Mortierella hygrophila</name>
    <dbReference type="NCBI Taxonomy" id="979708"/>
    <lineage>
        <taxon>Eukaryota</taxon>
        <taxon>Fungi</taxon>
        <taxon>Fungi incertae sedis</taxon>
        <taxon>Mucoromycota</taxon>
        <taxon>Mortierellomycotina</taxon>
        <taxon>Mortierellomycetes</taxon>
        <taxon>Mortierellales</taxon>
        <taxon>Mortierellaceae</taxon>
        <taxon>Mortierella</taxon>
    </lineage>
</organism>
<reference evidence="2" key="1">
    <citation type="journal article" date="2020" name="Fungal Divers.">
        <title>Resolving the Mortierellaceae phylogeny through synthesis of multi-gene phylogenetics and phylogenomics.</title>
        <authorList>
            <person name="Vandepol N."/>
            <person name="Liber J."/>
            <person name="Desiro A."/>
            <person name="Na H."/>
            <person name="Kennedy M."/>
            <person name="Barry K."/>
            <person name="Grigoriev I.V."/>
            <person name="Miller A.N."/>
            <person name="O'Donnell K."/>
            <person name="Stajich J.E."/>
            <person name="Bonito G."/>
        </authorList>
    </citation>
    <scope>NUCLEOTIDE SEQUENCE</scope>
    <source>
        <strain evidence="2">NRRL 2591</strain>
    </source>
</reference>
<feature type="signal peptide" evidence="1">
    <location>
        <begin position="1"/>
        <end position="22"/>
    </location>
</feature>
<keyword evidence="1" id="KW-0732">Signal</keyword>
<feature type="chain" id="PRO_5040165488" evidence="1">
    <location>
        <begin position="23"/>
        <end position="213"/>
    </location>
</feature>
<dbReference type="AlphaFoldDB" id="A0A9P6F7N1"/>
<accession>A0A9P6F7N1</accession>
<keyword evidence="3" id="KW-1185">Reference proteome</keyword>
<dbReference type="EMBL" id="JAAAXW010000103">
    <property type="protein sequence ID" value="KAF9543877.1"/>
    <property type="molecule type" value="Genomic_DNA"/>
</dbReference>
<name>A0A9P6F7N1_9FUNG</name>
<comment type="caution">
    <text evidence="2">The sequence shown here is derived from an EMBL/GenBank/DDBJ whole genome shotgun (WGS) entry which is preliminary data.</text>
</comment>
<evidence type="ECO:0000313" key="3">
    <source>
        <dbReference type="Proteomes" id="UP000723463"/>
    </source>
</evidence>
<sequence>MTRLSTCIALALALASSTLVMAQDPAPTLPVGCMIATPQKHLTQGRPEEIEFQSCKGVGNVLLRYGNEMNLAADKTPACSNVQFTGGCDTCTFTPDRAGLFSLSTTDGSNVETFSGDFTVDPAPVVEAHDPAAAPVAKAVKGDTTDPHVQGVKGVTPSIAPQAKKIPASVVPKTESLGGATHKVEPMGGTEKGAAGSAFAKRALYDMAGFLAL</sequence>
<evidence type="ECO:0000313" key="2">
    <source>
        <dbReference type="EMBL" id="KAF9543877.1"/>
    </source>
</evidence>
<gene>
    <name evidence="2" type="ORF">EC957_000411</name>
</gene>
<dbReference type="Proteomes" id="UP000723463">
    <property type="component" value="Unassembled WGS sequence"/>
</dbReference>
<evidence type="ECO:0000256" key="1">
    <source>
        <dbReference type="SAM" id="SignalP"/>
    </source>
</evidence>
<protein>
    <submittedName>
        <fullName evidence="2">Uncharacterized protein</fullName>
    </submittedName>
</protein>
<proteinExistence type="predicted"/>